<dbReference type="InterPro" id="IPR029055">
    <property type="entry name" value="Ntn_hydrolases_N"/>
</dbReference>
<evidence type="ECO:0008006" key="3">
    <source>
        <dbReference type="Google" id="ProtNLM"/>
    </source>
</evidence>
<dbReference type="Pfam" id="PF00227">
    <property type="entry name" value="Proteasome"/>
    <property type="match status" value="1"/>
</dbReference>
<keyword evidence="2" id="KW-1185">Reference proteome</keyword>
<dbReference type="STRING" id="1163617.SCD_n02423"/>
<dbReference type="RefSeq" id="WP_009205425.1">
    <property type="nucleotide sequence ID" value="NC_022357.1"/>
</dbReference>
<dbReference type="Gene3D" id="3.60.20.10">
    <property type="entry name" value="Glutamine Phosphoribosylpyrophosphate, subunit 1, domain 1"/>
    <property type="match status" value="1"/>
</dbReference>
<sequence length="243" mass="27951">MTFCAAFKIDEGLVGISDTRLTSGAERTTARKVTIHQHGKHSMFLMTSGLRSVRDKALTYFEEVLEEQDTHFDKLYKAVNAFAAQVRLVALEDKEALKECGLDFNLFSIIGGQLEKDKEHKLYMLYPQGNWVEVGKGSPYFLIGESSYGKPIIDRVLRYESSMDMAIKLAYLAFDSTRISAVDVDFPIDVVLYKRDSYEIVQHRFEREDLQHLPELWQENLRKLVEEMPDEWVDVALSKLSPK</sequence>
<dbReference type="AlphaFoldDB" id="S6AJ00"/>
<evidence type="ECO:0000313" key="1">
    <source>
        <dbReference type="EMBL" id="BAN36231.1"/>
    </source>
</evidence>
<dbReference type="OrthoDB" id="9786336at2"/>
<dbReference type="InterPro" id="IPR001353">
    <property type="entry name" value="Proteasome_sua/b"/>
</dbReference>
<dbReference type="InterPro" id="IPR016545">
    <property type="entry name" value="UCP009120_prtse"/>
</dbReference>
<organism evidence="1 2">
    <name type="scientific">Sulfuricella denitrificans (strain DSM 22764 / NBRC 105220 / skB26)</name>
    <dbReference type="NCBI Taxonomy" id="1163617"/>
    <lineage>
        <taxon>Bacteria</taxon>
        <taxon>Pseudomonadati</taxon>
        <taxon>Pseudomonadota</taxon>
        <taxon>Betaproteobacteria</taxon>
        <taxon>Nitrosomonadales</taxon>
        <taxon>Sulfuricellaceae</taxon>
        <taxon>Sulfuricella</taxon>
    </lineage>
</organism>
<gene>
    <name evidence="1" type="ORF">SCD_n02423</name>
</gene>
<dbReference type="eggNOG" id="COG3484">
    <property type="taxonomic scope" value="Bacteria"/>
</dbReference>
<proteinExistence type="predicted"/>
<dbReference type="GO" id="GO:0051603">
    <property type="term" value="P:proteolysis involved in protein catabolic process"/>
    <property type="evidence" value="ECO:0007669"/>
    <property type="project" value="InterPro"/>
</dbReference>
<dbReference type="HOGENOM" id="CLU_066183_1_0_4"/>
<dbReference type="Proteomes" id="UP000015559">
    <property type="component" value="Chromosome"/>
</dbReference>
<accession>S6AJ00</accession>
<dbReference type="GO" id="GO:0005839">
    <property type="term" value="C:proteasome core complex"/>
    <property type="evidence" value="ECO:0007669"/>
    <property type="project" value="InterPro"/>
</dbReference>
<protein>
    <recommendedName>
        <fullName evidence="3">Proteasome-type protease</fullName>
    </recommendedName>
</protein>
<name>S6AJ00_SULDS</name>
<dbReference type="SUPFAM" id="SSF56235">
    <property type="entry name" value="N-terminal nucleophile aminohydrolases (Ntn hydrolases)"/>
    <property type="match status" value="1"/>
</dbReference>
<reference evidence="1 2" key="1">
    <citation type="journal article" date="2012" name="Appl. Environ. Microbiol.">
        <title>Draft genome sequence of a psychrotolerant sulfur-oxidizing bacterium, Sulfuricella denitrificans skB26, and proteomic insights into cold adaptation.</title>
        <authorList>
            <person name="Watanabe T."/>
            <person name="Kojima H."/>
            <person name="Fukui M."/>
        </authorList>
    </citation>
    <scope>NUCLEOTIDE SEQUENCE [LARGE SCALE GENOMIC DNA]</scope>
    <source>
        <strain evidence="2">skB26</strain>
    </source>
</reference>
<dbReference type="KEGG" id="sdr:SCD_n02423"/>
<evidence type="ECO:0000313" key="2">
    <source>
        <dbReference type="Proteomes" id="UP000015559"/>
    </source>
</evidence>
<dbReference type="PIRSF" id="PIRSF009120">
    <property type="entry name" value="UCP009120_prtse"/>
    <property type="match status" value="1"/>
</dbReference>
<dbReference type="EMBL" id="AP013066">
    <property type="protein sequence ID" value="BAN36231.1"/>
    <property type="molecule type" value="Genomic_DNA"/>
</dbReference>